<evidence type="ECO:0008006" key="6">
    <source>
        <dbReference type="Google" id="ProtNLM"/>
    </source>
</evidence>
<dbReference type="OrthoDB" id="1875580at2759"/>
<dbReference type="PANTHER" id="PTHR31234">
    <property type="entry name" value="LATE EMBRYOGENESIS ABUNDANT (LEA) HYDROXYPROLINE-RICH GLYCOPROTEIN FAMILY"/>
    <property type="match status" value="1"/>
</dbReference>
<protein>
    <recommendedName>
        <fullName evidence="6">Late embryogenesis abundant protein LEA-2 subgroup domain-containing protein</fullName>
    </recommendedName>
</protein>
<dbReference type="InterPro" id="IPR044839">
    <property type="entry name" value="NDR1-like"/>
</dbReference>
<evidence type="ECO:0000256" key="2">
    <source>
        <dbReference type="ARBA" id="ARBA00023136"/>
    </source>
</evidence>
<keyword evidence="3" id="KW-0812">Transmembrane</keyword>
<gene>
    <name evidence="4" type="ORF">F0562_035130</name>
</gene>
<dbReference type="Proteomes" id="UP000325577">
    <property type="component" value="Linkage Group LG21"/>
</dbReference>
<dbReference type="EMBL" id="CM018045">
    <property type="protein sequence ID" value="KAA8528001.1"/>
    <property type="molecule type" value="Genomic_DNA"/>
</dbReference>
<evidence type="ECO:0000256" key="1">
    <source>
        <dbReference type="ARBA" id="ARBA00004370"/>
    </source>
</evidence>
<sequence>MPKSKLFPRKHTNPFTWCGAIICAIIAIAVIITGIVVFVGYLVIRPKVPFISVTYAHLDRFDYDQASLLTTQVTIVVKFENDNARAHASFYDASFIAGFHGVEIAELVADPFDVGKNSSVELNYLVESTPIPLGPEVGDIADMSIKENYVTLDLKGTARTRWRVWILGSVKFWLHMNCGLHFFMNGSSTDLYCSTRSK</sequence>
<keyword evidence="5" id="KW-1185">Reference proteome</keyword>
<keyword evidence="2 3" id="KW-0472">Membrane</keyword>
<accession>A0A5J5AFJ6</accession>
<feature type="transmembrane region" description="Helical" evidence="3">
    <location>
        <begin position="21"/>
        <end position="44"/>
    </location>
</feature>
<organism evidence="4 5">
    <name type="scientific">Nyssa sinensis</name>
    <dbReference type="NCBI Taxonomy" id="561372"/>
    <lineage>
        <taxon>Eukaryota</taxon>
        <taxon>Viridiplantae</taxon>
        <taxon>Streptophyta</taxon>
        <taxon>Embryophyta</taxon>
        <taxon>Tracheophyta</taxon>
        <taxon>Spermatophyta</taxon>
        <taxon>Magnoliopsida</taxon>
        <taxon>eudicotyledons</taxon>
        <taxon>Gunneridae</taxon>
        <taxon>Pentapetalae</taxon>
        <taxon>asterids</taxon>
        <taxon>Cornales</taxon>
        <taxon>Nyssaceae</taxon>
        <taxon>Nyssa</taxon>
    </lineage>
</organism>
<evidence type="ECO:0000313" key="5">
    <source>
        <dbReference type="Proteomes" id="UP000325577"/>
    </source>
</evidence>
<dbReference type="AlphaFoldDB" id="A0A5J5AFJ6"/>
<comment type="subcellular location">
    <subcellularLocation>
        <location evidence="1">Membrane</location>
    </subcellularLocation>
</comment>
<reference evidence="4 5" key="1">
    <citation type="submission" date="2019-09" db="EMBL/GenBank/DDBJ databases">
        <title>A chromosome-level genome assembly of the Chinese tupelo Nyssa sinensis.</title>
        <authorList>
            <person name="Yang X."/>
            <person name="Kang M."/>
            <person name="Yang Y."/>
            <person name="Xiong H."/>
            <person name="Wang M."/>
            <person name="Zhang Z."/>
            <person name="Wang Z."/>
            <person name="Wu H."/>
            <person name="Ma T."/>
            <person name="Liu J."/>
            <person name="Xi Z."/>
        </authorList>
    </citation>
    <scope>NUCLEOTIDE SEQUENCE [LARGE SCALE GENOMIC DNA]</scope>
    <source>
        <strain evidence="4">J267</strain>
        <tissue evidence="4">Leaf</tissue>
    </source>
</reference>
<evidence type="ECO:0000256" key="3">
    <source>
        <dbReference type="SAM" id="Phobius"/>
    </source>
</evidence>
<dbReference type="PANTHER" id="PTHR31234:SF66">
    <property type="entry name" value="LATE EMBRYOGENESIS ABUNDANT PROTEIN"/>
    <property type="match status" value="1"/>
</dbReference>
<name>A0A5J5AFJ6_9ASTE</name>
<proteinExistence type="predicted"/>
<dbReference type="GO" id="GO:0005886">
    <property type="term" value="C:plasma membrane"/>
    <property type="evidence" value="ECO:0007669"/>
    <property type="project" value="TreeGrafter"/>
</dbReference>
<keyword evidence="3" id="KW-1133">Transmembrane helix</keyword>
<dbReference type="GO" id="GO:0098542">
    <property type="term" value="P:defense response to other organism"/>
    <property type="evidence" value="ECO:0007669"/>
    <property type="project" value="InterPro"/>
</dbReference>
<evidence type="ECO:0000313" key="4">
    <source>
        <dbReference type="EMBL" id="KAA8528001.1"/>
    </source>
</evidence>